<dbReference type="Proteomes" id="UP000298327">
    <property type="component" value="Unassembled WGS sequence"/>
</dbReference>
<gene>
    <name evidence="1" type="ORF">EVG20_g11407</name>
</gene>
<proteinExistence type="predicted"/>
<dbReference type="EMBL" id="SEOQ01001753">
    <property type="protein sequence ID" value="TFY50640.1"/>
    <property type="molecule type" value="Genomic_DNA"/>
</dbReference>
<keyword evidence="2" id="KW-1185">Reference proteome</keyword>
<protein>
    <submittedName>
        <fullName evidence="1">Uncharacterized protein</fullName>
    </submittedName>
</protein>
<accession>A0A4Y9XKW5</accession>
<reference evidence="1 2" key="1">
    <citation type="submission" date="2019-02" db="EMBL/GenBank/DDBJ databases">
        <title>Genome sequencing of the rare red list fungi Dentipellis fragilis.</title>
        <authorList>
            <person name="Buettner E."/>
            <person name="Kellner H."/>
        </authorList>
    </citation>
    <scope>NUCLEOTIDE SEQUENCE [LARGE SCALE GENOMIC DNA]</scope>
    <source>
        <strain evidence="1 2">DSM 105465</strain>
    </source>
</reference>
<sequence>MTTTRKAIKLNWHLGVADDQSIRGFFTRIGETAPDTAAKPILSSSSRLMQYKTSKENIDYKKLNTYFPSEHNLLRITESAEYPDLQAKQLSVLNRTDPLVPCLGLHGRPDYNEYIHRTHTRSLGGVSPAFRARVARQCFPYKPFPPLKMKAAGPNQVPLNADHEDEMDSEEEDVGIENVDSTTSARTLKVEVPVDGNTQTSSQSWSEKEIRRMDTNLRAFSRWEVHYEDRCVRSSMCTRLALAETKTCEACAKVAEDVSFKSAVRRKAAEARLPAKEQTKKKLQREKFAPAMFILGDVRRPL</sequence>
<evidence type="ECO:0000313" key="2">
    <source>
        <dbReference type="Proteomes" id="UP000298327"/>
    </source>
</evidence>
<name>A0A4Y9XKW5_9AGAM</name>
<dbReference type="OrthoDB" id="3061848at2759"/>
<organism evidence="1 2">
    <name type="scientific">Dentipellis fragilis</name>
    <dbReference type="NCBI Taxonomy" id="205917"/>
    <lineage>
        <taxon>Eukaryota</taxon>
        <taxon>Fungi</taxon>
        <taxon>Dikarya</taxon>
        <taxon>Basidiomycota</taxon>
        <taxon>Agaricomycotina</taxon>
        <taxon>Agaricomycetes</taxon>
        <taxon>Russulales</taxon>
        <taxon>Hericiaceae</taxon>
        <taxon>Dentipellis</taxon>
    </lineage>
</organism>
<comment type="caution">
    <text evidence="1">The sequence shown here is derived from an EMBL/GenBank/DDBJ whole genome shotgun (WGS) entry which is preliminary data.</text>
</comment>
<dbReference type="AlphaFoldDB" id="A0A4Y9XKW5"/>
<evidence type="ECO:0000313" key="1">
    <source>
        <dbReference type="EMBL" id="TFY50640.1"/>
    </source>
</evidence>